<reference evidence="1" key="1">
    <citation type="submission" date="2021-01" db="EMBL/GenBank/DDBJ databases">
        <title>Microvirga sp.</title>
        <authorList>
            <person name="Kim M.K."/>
        </authorList>
    </citation>
    <scope>NUCLEOTIDE SEQUENCE</scope>
    <source>
        <strain evidence="1">5420S-16</strain>
    </source>
</reference>
<comment type="caution">
    <text evidence="1">The sequence shown here is derived from an EMBL/GenBank/DDBJ whole genome shotgun (WGS) entry which is preliminary data.</text>
</comment>
<feature type="non-terminal residue" evidence="1">
    <location>
        <position position="1"/>
    </location>
</feature>
<protein>
    <submittedName>
        <fullName evidence="1">IS630 family transposase</fullName>
    </submittedName>
</protein>
<name>A0A936ZM18_9HYPH</name>
<dbReference type="AlphaFoldDB" id="A0A936ZM18"/>
<organism evidence="1 2">
    <name type="scientific">Microvirga aerilata</name>
    <dbReference type="NCBI Taxonomy" id="670292"/>
    <lineage>
        <taxon>Bacteria</taxon>
        <taxon>Pseudomonadati</taxon>
        <taxon>Pseudomonadota</taxon>
        <taxon>Alphaproteobacteria</taxon>
        <taxon>Hyphomicrobiales</taxon>
        <taxon>Methylobacteriaceae</taxon>
        <taxon>Microvirga</taxon>
    </lineage>
</organism>
<dbReference type="EMBL" id="JAEQMY010000315">
    <property type="protein sequence ID" value="MBL0408590.1"/>
    <property type="molecule type" value="Genomic_DNA"/>
</dbReference>
<gene>
    <name evidence="1" type="ORF">JKG68_32555</name>
</gene>
<proteinExistence type="predicted"/>
<keyword evidence="2" id="KW-1185">Reference proteome</keyword>
<evidence type="ECO:0000313" key="2">
    <source>
        <dbReference type="Proteomes" id="UP000605848"/>
    </source>
</evidence>
<evidence type="ECO:0000313" key="1">
    <source>
        <dbReference type="EMBL" id="MBL0408590.1"/>
    </source>
</evidence>
<accession>A0A936ZM18</accession>
<dbReference type="Proteomes" id="UP000605848">
    <property type="component" value="Unassembled WGS sequence"/>
</dbReference>
<sequence>AYALKIAIRRYIEASNADPKPFVWTKTADDILDSVKRFCQRTSNSPH</sequence>